<dbReference type="Proteomes" id="UP001519887">
    <property type="component" value="Unassembled WGS sequence"/>
</dbReference>
<evidence type="ECO:0000259" key="2">
    <source>
        <dbReference type="Pfam" id="PF00171"/>
    </source>
</evidence>
<protein>
    <submittedName>
        <fullName evidence="3">Aldehyde dehydrogenase family protein</fullName>
    </submittedName>
</protein>
<keyword evidence="4" id="KW-1185">Reference proteome</keyword>
<sequence>MTQTLKNWIGGEWIAAIATETEDVYNPATEEVLVKVPLSSQVDVDLAVQAAKQAFPAWSKTPVPRRARILFKYQQLLV</sequence>
<dbReference type="InterPro" id="IPR010061">
    <property type="entry name" value="MeMal-semiAld_DH"/>
</dbReference>
<reference evidence="3 4" key="1">
    <citation type="submission" date="2021-07" db="EMBL/GenBank/DDBJ databases">
        <title>Paenibacillus radiodurans sp. nov., isolated from the southeastern edge of Tengger Desert.</title>
        <authorList>
            <person name="Zhang G."/>
        </authorList>
    </citation>
    <scope>NUCLEOTIDE SEQUENCE [LARGE SCALE GENOMIC DNA]</scope>
    <source>
        <strain evidence="3 4">CCM 7311</strain>
    </source>
</reference>
<dbReference type="Gene3D" id="3.40.605.10">
    <property type="entry name" value="Aldehyde Dehydrogenase, Chain A, domain 1"/>
    <property type="match status" value="1"/>
</dbReference>
<gene>
    <name evidence="3" type="ORF">K0U00_37930</name>
</gene>
<dbReference type="InterPro" id="IPR016162">
    <property type="entry name" value="Ald_DH_N"/>
</dbReference>
<dbReference type="InterPro" id="IPR015590">
    <property type="entry name" value="Aldehyde_DH_dom"/>
</dbReference>
<keyword evidence="1" id="KW-0560">Oxidoreductase</keyword>
<feature type="non-terminal residue" evidence="3">
    <location>
        <position position="78"/>
    </location>
</feature>
<dbReference type="InterPro" id="IPR016161">
    <property type="entry name" value="Ald_DH/histidinol_DH"/>
</dbReference>
<dbReference type="PANTHER" id="PTHR43866">
    <property type="entry name" value="MALONATE-SEMIALDEHYDE DEHYDROGENASE"/>
    <property type="match status" value="1"/>
</dbReference>
<feature type="domain" description="Aldehyde dehydrogenase" evidence="2">
    <location>
        <begin position="13"/>
        <end position="77"/>
    </location>
</feature>
<organism evidence="3 4">
    <name type="scientific">Paenibacillus sepulcri</name>
    <dbReference type="NCBI Taxonomy" id="359917"/>
    <lineage>
        <taxon>Bacteria</taxon>
        <taxon>Bacillati</taxon>
        <taxon>Bacillota</taxon>
        <taxon>Bacilli</taxon>
        <taxon>Bacillales</taxon>
        <taxon>Paenibacillaceae</taxon>
        <taxon>Paenibacillus</taxon>
    </lineage>
</organism>
<evidence type="ECO:0000313" key="4">
    <source>
        <dbReference type="Proteomes" id="UP001519887"/>
    </source>
</evidence>
<comment type="caution">
    <text evidence="3">The sequence shown here is derived from an EMBL/GenBank/DDBJ whole genome shotgun (WGS) entry which is preliminary data.</text>
</comment>
<name>A0ABS7CG04_9BACL</name>
<dbReference type="Pfam" id="PF00171">
    <property type="entry name" value="Aldedh"/>
    <property type="match status" value="1"/>
</dbReference>
<evidence type="ECO:0000256" key="1">
    <source>
        <dbReference type="ARBA" id="ARBA00023002"/>
    </source>
</evidence>
<dbReference type="PANTHER" id="PTHR43866:SF4">
    <property type="entry name" value="MALONATE-SEMIALDEHYDE DEHYDROGENASE"/>
    <property type="match status" value="1"/>
</dbReference>
<proteinExistence type="predicted"/>
<dbReference type="EMBL" id="JAHZIK010001875">
    <property type="protein sequence ID" value="MBW7459855.1"/>
    <property type="molecule type" value="Genomic_DNA"/>
</dbReference>
<accession>A0ABS7CG04</accession>
<evidence type="ECO:0000313" key="3">
    <source>
        <dbReference type="EMBL" id="MBW7459855.1"/>
    </source>
</evidence>
<dbReference type="SUPFAM" id="SSF53720">
    <property type="entry name" value="ALDH-like"/>
    <property type="match status" value="1"/>
</dbReference>